<keyword evidence="1" id="KW-0812">Transmembrane</keyword>
<feature type="transmembrane region" description="Helical" evidence="1">
    <location>
        <begin position="40"/>
        <end position="65"/>
    </location>
</feature>
<dbReference type="AlphaFoldDB" id="A0A813M5T0"/>
<keyword evidence="1" id="KW-0472">Membrane</keyword>
<keyword evidence="1" id="KW-1133">Transmembrane helix</keyword>
<reference evidence="3" key="1">
    <citation type="submission" date="2021-02" db="EMBL/GenBank/DDBJ databases">
        <authorList>
            <person name="Dougan E. K."/>
            <person name="Rhodes N."/>
            <person name="Thang M."/>
            <person name="Chan C."/>
        </authorList>
    </citation>
    <scope>NUCLEOTIDE SEQUENCE</scope>
</reference>
<evidence type="ECO:0000256" key="1">
    <source>
        <dbReference type="SAM" id="Phobius"/>
    </source>
</evidence>
<gene>
    <name evidence="3" type="ORF">PGLA2088_LOCUS50590</name>
</gene>
<name>A0A813M5T0_POLGL</name>
<sequence length="118" mass="12944">MLFCFVLCCCCAVGIGEKPHAIASLSWRQVRTAAEVASSTYIVVVVVGVVVGCCCCSLLLLLLLFRCCCRCCRCCCCTLPRRVLSKATPQAKIMEHKTNASLPRCATFQLHTIHNNTR</sequence>
<feature type="chain" id="PRO_5032758079" evidence="2">
    <location>
        <begin position="17"/>
        <end position="118"/>
    </location>
</feature>
<proteinExistence type="predicted"/>
<evidence type="ECO:0000256" key="2">
    <source>
        <dbReference type="SAM" id="SignalP"/>
    </source>
</evidence>
<dbReference type="EMBL" id="CAJNNW010037410">
    <property type="protein sequence ID" value="CAE8741638.1"/>
    <property type="molecule type" value="Genomic_DNA"/>
</dbReference>
<dbReference type="Proteomes" id="UP000626109">
    <property type="component" value="Unassembled WGS sequence"/>
</dbReference>
<evidence type="ECO:0000313" key="3">
    <source>
        <dbReference type="EMBL" id="CAE8741638.1"/>
    </source>
</evidence>
<keyword evidence="2" id="KW-0732">Signal</keyword>
<feature type="signal peptide" evidence="2">
    <location>
        <begin position="1"/>
        <end position="16"/>
    </location>
</feature>
<evidence type="ECO:0000313" key="4">
    <source>
        <dbReference type="Proteomes" id="UP000626109"/>
    </source>
</evidence>
<organism evidence="3 4">
    <name type="scientific">Polarella glacialis</name>
    <name type="common">Dinoflagellate</name>
    <dbReference type="NCBI Taxonomy" id="89957"/>
    <lineage>
        <taxon>Eukaryota</taxon>
        <taxon>Sar</taxon>
        <taxon>Alveolata</taxon>
        <taxon>Dinophyceae</taxon>
        <taxon>Suessiales</taxon>
        <taxon>Suessiaceae</taxon>
        <taxon>Polarella</taxon>
    </lineage>
</organism>
<comment type="caution">
    <text evidence="3">The sequence shown here is derived from an EMBL/GenBank/DDBJ whole genome shotgun (WGS) entry which is preliminary data.</text>
</comment>
<protein>
    <submittedName>
        <fullName evidence="3">Uncharacterized protein</fullName>
    </submittedName>
</protein>
<accession>A0A813M5T0</accession>